<dbReference type="GO" id="GO:0050667">
    <property type="term" value="P:homocysteine metabolic process"/>
    <property type="evidence" value="ECO:0007669"/>
    <property type="project" value="TreeGrafter"/>
</dbReference>
<dbReference type="EMBL" id="AP022870">
    <property type="protein sequence ID" value="BCB75520.1"/>
    <property type="molecule type" value="Genomic_DNA"/>
</dbReference>
<proteinExistence type="inferred from homology"/>
<evidence type="ECO:0000313" key="12">
    <source>
        <dbReference type="Proteomes" id="UP000502508"/>
    </source>
</evidence>
<evidence type="ECO:0000256" key="9">
    <source>
        <dbReference type="SAM" id="MobiDB-lite"/>
    </source>
</evidence>
<dbReference type="SUPFAM" id="SSF82282">
    <property type="entry name" value="Homocysteine S-methyltransferase"/>
    <property type="match status" value="1"/>
</dbReference>
<feature type="region of interest" description="Disordered" evidence="9">
    <location>
        <begin position="305"/>
        <end position="326"/>
    </location>
</feature>
<dbReference type="PANTHER" id="PTHR45833:SF1">
    <property type="entry name" value="METHIONINE SYNTHASE"/>
    <property type="match status" value="1"/>
</dbReference>
<organism evidence="11 12">
    <name type="scientific">Phytohabitans flavus</name>
    <dbReference type="NCBI Taxonomy" id="1076124"/>
    <lineage>
        <taxon>Bacteria</taxon>
        <taxon>Bacillati</taxon>
        <taxon>Actinomycetota</taxon>
        <taxon>Actinomycetes</taxon>
        <taxon>Micromonosporales</taxon>
        <taxon>Micromonosporaceae</taxon>
    </lineage>
</organism>
<dbReference type="InterPro" id="IPR017226">
    <property type="entry name" value="BHMT-like"/>
</dbReference>
<keyword evidence="3 8" id="KW-0808">Transferase</keyword>
<evidence type="ECO:0000256" key="3">
    <source>
        <dbReference type="ARBA" id="ARBA00022679"/>
    </source>
</evidence>
<keyword evidence="7 8" id="KW-0862">Zinc</keyword>
<evidence type="ECO:0000256" key="6">
    <source>
        <dbReference type="ARBA" id="ARBA00023285"/>
    </source>
</evidence>
<sequence>MPNSLLDVLADRILIADGAMGTMLQAADLDIDDDFEGLEGCNEVLNVTRPDVVREVHEAYFAAGSDCVETNTFGANLAALGEYDIPHRIFELSEAGARIAREAADRFSTPERPRFVLGSIGPGTKLPTLGHAPYAALRDAYQQNAAGLIAGGADALIVETCQDLLQTKAAIIGVRRAATEAGRHVPLICHVTVETTGTMLLGSEIGAALTALEPLGIDLIGLNCATGPAEMTEHLRYLSQHARVPLSVMPNAGLPELTADGARYPLTPDELAEALDRFVNEYGVSLIGGCCGTTPEHVRVVSERLGEATPRRGGRPPRPACRRSTTTCRSRRTRAC</sequence>
<dbReference type="GO" id="GO:0005829">
    <property type="term" value="C:cytosol"/>
    <property type="evidence" value="ECO:0007669"/>
    <property type="project" value="TreeGrafter"/>
</dbReference>
<dbReference type="AlphaFoldDB" id="A0A6F8XNY1"/>
<evidence type="ECO:0000256" key="5">
    <source>
        <dbReference type="ARBA" id="ARBA00022723"/>
    </source>
</evidence>
<feature type="binding site" evidence="7 8">
    <location>
        <position position="290"/>
    </location>
    <ligand>
        <name>Zn(2+)</name>
        <dbReference type="ChEBI" id="CHEBI:29105"/>
    </ligand>
</feature>
<dbReference type="GO" id="GO:0032259">
    <property type="term" value="P:methylation"/>
    <property type="evidence" value="ECO:0007669"/>
    <property type="project" value="UniProtKB-KW"/>
</dbReference>
<evidence type="ECO:0000256" key="4">
    <source>
        <dbReference type="ARBA" id="ARBA00022691"/>
    </source>
</evidence>
<evidence type="ECO:0000313" key="11">
    <source>
        <dbReference type="EMBL" id="BCB75520.1"/>
    </source>
</evidence>
<reference evidence="11 12" key="2">
    <citation type="submission" date="2020-03" db="EMBL/GenBank/DDBJ databases">
        <authorList>
            <person name="Ichikawa N."/>
            <person name="Kimura A."/>
            <person name="Kitahashi Y."/>
            <person name="Uohara A."/>
        </authorList>
    </citation>
    <scope>NUCLEOTIDE SEQUENCE [LARGE SCALE GENOMIC DNA]</scope>
    <source>
        <strain evidence="11 12">NBRC 107702</strain>
    </source>
</reference>
<keyword evidence="2 8" id="KW-0489">Methyltransferase</keyword>
<dbReference type="GO" id="GO:0046653">
    <property type="term" value="P:tetrahydrofolate metabolic process"/>
    <property type="evidence" value="ECO:0007669"/>
    <property type="project" value="TreeGrafter"/>
</dbReference>
<dbReference type="Proteomes" id="UP000502508">
    <property type="component" value="Chromosome"/>
</dbReference>
<evidence type="ECO:0000256" key="2">
    <source>
        <dbReference type="ARBA" id="ARBA00022603"/>
    </source>
</evidence>
<dbReference type="Pfam" id="PF02574">
    <property type="entry name" value="S-methyl_trans"/>
    <property type="match status" value="1"/>
</dbReference>
<evidence type="ECO:0000256" key="8">
    <source>
        <dbReference type="PROSITE-ProRule" id="PRU00333"/>
    </source>
</evidence>
<dbReference type="GO" id="GO:0008270">
    <property type="term" value="F:zinc ion binding"/>
    <property type="evidence" value="ECO:0007669"/>
    <property type="project" value="InterPro"/>
</dbReference>
<dbReference type="KEGG" id="pfla:Pflav_019300"/>
<dbReference type="GO" id="GO:0008705">
    <property type="term" value="F:methionine synthase activity"/>
    <property type="evidence" value="ECO:0007669"/>
    <property type="project" value="TreeGrafter"/>
</dbReference>
<evidence type="ECO:0000256" key="7">
    <source>
        <dbReference type="PIRSR" id="PIRSR037505-2"/>
    </source>
</evidence>
<evidence type="ECO:0000259" key="10">
    <source>
        <dbReference type="PROSITE" id="PS50970"/>
    </source>
</evidence>
<dbReference type="InterPro" id="IPR003726">
    <property type="entry name" value="HCY_dom"/>
</dbReference>
<dbReference type="PANTHER" id="PTHR45833">
    <property type="entry name" value="METHIONINE SYNTHASE"/>
    <property type="match status" value="1"/>
</dbReference>
<feature type="domain" description="Hcy-binding" evidence="10">
    <location>
        <begin position="2"/>
        <end position="305"/>
    </location>
</feature>
<evidence type="ECO:0000256" key="1">
    <source>
        <dbReference type="ARBA" id="ARBA00010398"/>
    </source>
</evidence>
<dbReference type="InterPro" id="IPR036589">
    <property type="entry name" value="HCY_dom_sf"/>
</dbReference>
<dbReference type="PIRSF" id="PIRSF037505">
    <property type="entry name" value="Betaine_HMT"/>
    <property type="match status" value="1"/>
</dbReference>
<keyword evidence="6" id="KW-0170">Cobalt</keyword>
<keyword evidence="5 7" id="KW-0479">Metal-binding</keyword>
<gene>
    <name evidence="11" type="ORF">Pflav_019300</name>
</gene>
<dbReference type="FunFam" id="3.20.20.330:FF:000006">
    <property type="entry name" value="Methionine synthase"/>
    <property type="match status" value="1"/>
</dbReference>
<dbReference type="PROSITE" id="PS50970">
    <property type="entry name" value="HCY"/>
    <property type="match status" value="1"/>
</dbReference>
<keyword evidence="4" id="KW-0949">S-adenosyl-L-methionine</keyword>
<comment type="similarity">
    <text evidence="1">Belongs to the vitamin-B12 dependent methionine synthase family.</text>
</comment>
<name>A0A6F8XNY1_9ACTN</name>
<dbReference type="InterPro" id="IPR050554">
    <property type="entry name" value="Met_Synthase/Corrinoid"/>
</dbReference>
<reference evidence="11 12" key="1">
    <citation type="submission" date="2020-03" db="EMBL/GenBank/DDBJ databases">
        <title>Whole genome shotgun sequence of Phytohabitans flavus NBRC 107702.</title>
        <authorList>
            <person name="Komaki H."/>
            <person name="Tamura T."/>
        </authorList>
    </citation>
    <scope>NUCLEOTIDE SEQUENCE [LARGE SCALE GENOMIC DNA]</scope>
    <source>
        <strain evidence="11 12">NBRC 107702</strain>
    </source>
</reference>
<accession>A0A6F8XNY1</accession>
<protein>
    <recommendedName>
        <fullName evidence="10">Hcy-binding domain-containing protein</fullName>
    </recommendedName>
</protein>
<feature type="binding site" evidence="7 8">
    <location>
        <position position="224"/>
    </location>
    <ligand>
        <name>Zn(2+)</name>
        <dbReference type="ChEBI" id="CHEBI:29105"/>
    </ligand>
</feature>
<keyword evidence="12" id="KW-1185">Reference proteome</keyword>
<feature type="binding site" evidence="7 8">
    <location>
        <position position="291"/>
    </location>
    <ligand>
        <name>Zn(2+)</name>
        <dbReference type="ChEBI" id="CHEBI:29105"/>
    </ligand>
</feature>
<dbReference type="Gene3D" id="3.20.20.330">
    <property type="entry name" value="Homocysteine-binding-like domain"/>
    <property type="match status" value="1"/>
</dbReference>
<comment type="cofactor">
    <cofactor evidence="7">
        <name>Zn(2+)</name>
        <dbReference type="ChEBI" id="CHEBI:29105"/>
    </cofactor>
    <text evidence="7">Binds 1 zinc ion per subunit.</text>
</comment>